<comment type="caution">
    <text evidence="1">The sequence shown here is derived from an EMBL/GenBank/DDBJ whole genome shotgun (WGS) entry which is preliminary data.</text>
</comment>
<protein>
    <submittedName>
        <fullName evidence="1">Uncharacterized protein</fullName>
    </submittedName>
</protein>
<sequence>MDNYLSLNDDQCVVFEQRLLKNNNDFKDYVTYLRNNTPDSSYEILVFLYLRLILNFNHGSALITEFWKYYTSVLHIDNINFINFIGDDLLDQFNHSLDSESLIKMMNFFISNNLTNLFDYNFNKLLQISDFETNTILFEQLIINDIEKLQDSSEETTQKNNQYKQFYELEKLLKRLLRFDNDEEIIHSDNWACSYILKYIILLKSKNKFVQEKKDKLKTLLISTNSFKDIALYFNKIEHDNIQYLYFKIWSMVDSQETDLREISKLKQLVSKENNFLAKGRLTDVIIIRKLALALSANDNKFKTIINQLIQDIELCNIAEIFQESYNFLIYALKIYCNYKQFDDESLNLFDINVSHINLER</sequence>
<dbReference type="OrthoDB" id="3972488at2759"/>
<gene>
    <name evidence="1" type="ORF">HANVADRAFT_47306</name>
</gene>
<evidence type="ECO:0000313" key="2">
    <source>
        <dbReference type="Proteomes" id="UP000092321"/>
    </source>
</evidence>
<dbReference type="EMBL" id="LXPE01000003">
    <property type="protein sequence ID" value="OBA28641.1"/>
    <property type="molecule type" value="Genomic_DNA"/>
</dbReference>
<dbReference type="AlphaFoldDB" id="A0A1B7TIR5"/>
<proteinExistence type="predicted"/>
<name>A0A1B7TIR5_9ASCO</name>
<dbReference type="Proteomes" id="UP000092321">
    <property type="component" value="Unassembled WGS sequence"/>
</dbReference>
<accession>A0A1B7TIR5</accession>
<reference evidence="2" key="1">
    <citation type="journal article" date="2016" name="Proc. Natl. Acad. Sci. U.S.A.">
        <title>Comparative genomics of biotechnologically important yeasts.</title>
        <authorList>
            <person name="Riley R."/>
            <person name="Haridas S."/>
            <person name="Wolfe K.H."/>
            <person name="Lopes M.R."/>
            <person name="Hittinger C.T."/>
            <person name="Goeker M."/>
            <person name="Salamov A.A."/>
            <person name="Wisecaver J.H."/>
            <person name="Long T.M."/>
            <person name="Calvey C.H."/>
            <person name="Aerts A.L."/>
            <person name="Barry K.W."/>
            <person name="Choi C."/>
            <person name="Clum A."/>
            <person name="Coughlan A.Y."/>
            <person name="Deshpande S."/>
            <person name="Douglass A.P."/>
            <person name="Hanson S.J."/>
            <person name="Klenk H.-P."/>
            <person name="LaButti K.M."/>
            <person name="Lapidus A."/>
            <person name="Lindquist E.A."/>
            <person name="Lipzen A.M."/>
            <person name="Meier-Kolthoff J.P."/>
            <person name="Ohm R.A."/>
            <person name="Otillar R.P."/>
            <person name="Pangilinan J.L."/>
            <person name="Peng Y."/>
            <person name="Rokas A."/>
            <person name="Rosa C.A."/>
            <person name="Scheuner C."/>
            <person name="Sibirny A.A."/>
            <person name="Slot J.C."/>
            <person name="Stielow J.B."/>
            <person name="Sun H."/>
            <person name="Kurtzman C.P."/>
            <person name="Blackwell M."/>
            <person name="Grigoriev I.V."/>
            <person name="Jeffries T.W."/>
        </authorList>
    </citation>
    <scope>NUCLEOTIDE SEQUENCE [LARGE SCALE GENOMIC DNA]</scope>
    <source>
        <strain evidence="2">NRRL Y-1626</strain>
    </source>
</reference>
<organism evidence="1 2">
    <name type="scientific">Hanseniaspora valbyensis NRRL Y-1626</name>
    <dbReference type="NCBI Taxonomy" id="766949"/>
    <lineage>
        <taxon>Eukaryota</taxon>
        <taxon>Fungi</taxon>
        <taxon>Dikarya</taxon>
        <taxon>Ascomycota</taxon>
        <taxon>Saccharomycotina</taxon>
        <taxon>Saccharomycetes</taxon>
        <taxon>Saccharomycodales</taxon>
        <taxon>Saccharomycodaceae</taxon>
        <taxon>Hanseniaspora</taxon>
    </lineage>
</organism>
<evidence type="ECO:0000313" key="1">
    <source>
        <dbReference type="EMBL" id="OBA28641.1"/>
    </source>
</evidence>
<keyword evidence="2" id="KW-1185">Reference proteome</keyword>